<dbReference type="SMART" id="SM00857">
    <property type="entry name" value="Resolvase"/>
    <property type="match status" value="1"/>
</dbReference>
<proteinExistence type="predicted"/>
<evidence type="ECO:0000256" key="3">
    <source>
        <dbReference type="ARBA" id="ARBA00023172"/>
    </source>
</evidence>
<keyword evidence="3" id="KW-0233">DNA recombination</keyword>
<sequence length="199" mass="22816">MAVIGYMRVSTHQQKFDSQLQALNHYGVDKIYKERESGRNPARSVLNTVLQKLRSGDTLVIFKLDRLARGTRQLLALLEEFDRRNINFVSIQNNIDTSTAMGRFFFTIMSAFSEMEAELIRERVLAGLDAARENGKQLGRPPRTDEVNHALELYVTSDLSVSEIAEKCNISVPTVYNHIRKRNLSRPTHIKTKRVPQKQ</sequence>
<keyword evidence="6" id="KW-1185">Reference proteome</keyword>
<dbReference type="Gene3D" id="3.40.50.1390">
    <property type="entry name" value="Resolvase, N-terminal catalytic domain"/>
    <property type="match status" value="1"/>
</dbReference>
<evidence type="ECO:0000256" key="1">
    <source>
        <dbReference type="ARBA" id="ARBA00022908"/>
    </source>
</evidence>
<dbReference type="Pfam" id="PF00239">
    <property type="entry name" value="Resolvase"/>
    <property type="match status" value="1"/>
</dbReference>
<dbReference type="Pfam" id="PF04297">
    <property type="entry name" value="UPF0122"/>
    <property type="match status" value="1"/>
</dbReference>
<dbReference type="EMBL" id="JAEDXU010000004">
    <property type="protein sequence ID" value="MBP1046472.1"/>
    <property type="molecule type" value="Genomic_DNA"/>
</dbReference>
<evidence type="ECO:0000313" key="5">
    <source>
        <dbReference type="EMBL" id="MBP1046472.1"/>
    </source>
</evidence>
<evidence type="ECO:0000256" key="2">
    <source>
        <dbReference type="ARBA" id="ARBA00023125"/>
    </source>
</evidence>
<dbReference type="InterPro" id="IPR007394">
    <property type="entry name" value="UPF0122"/>
</dbReference>
<evidence type="ECO:0000313" key="6">
    <source>
        <dbReference type="Proteomes" id="UP000673375"/>
    </source>
</evidence>
<feature type="domain" description="Resolvase/invertase-type recombinase catalytic" evidence="4">
    <location>
        <begin position="2"/>
        <end position="135"/>
    </location>
</feature>
<dbReference type="SUPFAM" id="SSF53041">
    <property type="entry name" value="Resolvase-like"/>
    <property type="match status" value="1"/>
</dbReference>
<dbReference type="InterPro" id="IPR006119">
    <property type="entry name" value="Resolv_N"/>
</dbReference>
<dbReference type="CDD" id="cd03768">
    <property type="entry name" value="SR_ResInv"/>
    <property type="match status" value="1"/>
</dbReference>
<dbReference type="PROSITE" id="PS51736">
    <property type="entry name" value="RECOMBINASES_3"/>
    <property type="match status" value="1"/>
</dbReference>
<keyword evidence="2" id="KW-0238">DNA-binding</keyword>
<keyword evidence="1" id="KW-0229">DNA integration</keyword>
<dbReference type="RefSeq" id="WP_209557291.1">
    <property type="nucleotide sequence ID" value="NZ_JAEDXU010000004.1"/>
</dbReference>
<accession>A0ABS4CIP3</accession>
<reference evidence="5 6" key="1">
    <citation type="submission" date="2020-12" db="EMBL/GenBank/DDBJ databases">
        <title>Vagococcus allomyrinae sp. nov. and Enterococcus lavae sp. nov., isolated from the larvae of Allomyrina dichotoma.</title>
        <authorList>
            <person name="Lee S.D."/>
        </authorList>
    </citation>
    <scope>NUCLEOTIDE SEQUENCE [LARGE SCALE GENOMIC DNA]</scope>
    <source>
        <strain evidence="5 6">BWM-S5</strain>
    </source>
</reference>
<gene>
    <name evidence="5" type="ORF">I6N96_09260</name>
</gene>
<dbReference type="PANTHER" id="PTHR30461:SF2">
    <property type="entry name" value="SERINE RECOMBINASE PINE-RELATED"/>
    <property type="match status" value="1"/>
</dbReference>
<dbReference type="SUPFAM" id="SSF88659">
    <property type="entry name" value="Sigma3 and sigma4 domains of RNA polymerase sigma factors"/>
    <property type="match status" value="1"/>
</dbReference>
<dbReference type="PANTHER" id="PTHR30461">
    <property type="entry name" value="DNA-INVERTASE FROM LAMBDOID PROPHAGE"/>
    <property type="match status" value="1"/>
</dbReference>
<name>A0ABS4CIP3_9ENTE</name>
<dbReference type="InterPro" id="IPR036162">
    <property type="entry name" value="Resolvase-like_N_sf"/>
</dbReference>
<comment type="caution">
    <text evidence="5">The sequence shown here is derived from an EMBL/GenBank/DDBJ whole genome shotgun (WGS) entry which is preliminary data.</text>
</comment>
<dbReference type="Gene3D" id="1.10.10.60">
    <property type="entry name" value="Homeodomain-like"/>
    <property type="match status" value="1"/>
</dbReference>
<dbReference type="PROSITE" id="PS00398">
    <property type="entry name" value="RECOMBINASES_2"/>
    <property type="match status" value="1"/>
</dbReference>
<protein>
    <submittedName>
        <fullName evidence="5">Recombinase family protein</fullName>
    </submittedName>
</protein>
<dbReference type="Proteomes" id="UP000673375">
    <property type="component" value="Unassembled WGS sequence"/>
</dbReference>
<dbReference type="InterPro" id="IPR006118">
    <property type="entry name" value="Recombinase_CS"/>
</dbReference>
<organism evidence="5 6">
    <name type="scientific">Enterococcus larvae</name>
    <dbReference type="NCBI Taxonomy" id="2794352"/>
    <lineage>
        <taxon>Bacteria</taxon>
        <taxon>Bacillati</taxon>
        <taxon>Bacillota</taxon>
        <taxon>Bacilli</taxon>
        <taxon>Lactobacillales</taxon>
        <taxon>Enterococcaceae</taxon>
        <taxon>Enterococcus</taxon>
    </lineage>
</organism>
<dbReference type="InterPro" id="IPR050639">
    <property type="entry name" value="SSR_resolvase"/>
</dbReference>
<dbReference type="InterPro" id="IPR013324">
    <property type="entry name" value="RNA_pol_sigma_r3/r4-like"/>
</dbReference>
<evidence type="ECO:0000259" key="4">
    <source>
        <dbReference type="PROSITE" id="PS51736"/>
    </source>
</evidence>